<dbReference type="STRING" id="200361.A0A452ZHB5"/>
<reference evidence="3" key="5">
    <citation type="journal article" date="2021" name="G3 (Bethesda)">
        <title>Aegilops tauschii genome assembly Aet v5.0 features greater sequence contiguity and improved annotation.</title>
        <authorList>
            <person name="Wang L."/>
            <person name="Zhu T."/>
            <person name="Rodriguez J.C."/>
            <person name="Deal K.R."/>
            <person name="Dubcovsky J."/>
            <person name="McGuire P.E."/>
            <person name="Lux T."/>
            <person name="Spannagl M."/>
            <person name="Mayer K.F.X."/>
            <person name="Baldrich P."/>
            <person name="Meyers B.C."/>
            <person name="Huo N."/>
            <person name="Gu Y.Q."/>
            <person name="Zhou H."/>
            <person name="Devos K.M."/>
            <person name="Bennetzen J.L."/>
            <person name="Unver T."/>
            <person name="Budak H."/>
            <person name="Gulick P.J."/>
            <person name="Galiba G."/>
            <person name="Kalapos B."/>
            <person name="Nelson D.R."/>
            <person name="Li P."/>
            <person name="You F.M."/>
            <person name="Luo M.C."/>
            <person name="Dvorak J."/>
        </authorList>
    </citation>
    <scope>NUCLEOTIDE SEQUENCE [LARGE SCALE GENOMIC DNA]</scope>
    <source>
        <strain evidence="3">cv. AL8/78</strain>
    </source>
</reference>
<dbReference type="Pfam" id="PF13639">
    <property type="entry name" value="zf-RING_2"/>
    <property type="match status" value="1"/>
</dbReference>
<dbReference type="SUPFAM" id="SSF57850">
    <property type="entry name" value="RING/U-box"/>
    <property type="match status" value="1"/>
</dbReference>
<reference evidence="4" key="2">
    <citation type="journal article" date="2017" name="Nat. Plants">
        <title>The Aegilops tauschii genome reveals multiple impacts of transposons.</title>
        <authorList>
            <person name="Zhao G."/>
            <person name="Zou C."/>
            <person name="Li K."/>
            <person name="Wang K."/>
            <person name="Li T."/>
            <person name="Gao L."/>
            <person name="Zhang X."/>
            <person name="Wang H."/>
            <person name="Yang Z."/>
            <person name="Liu X."/>
            <person name="Jiang W."/>
            <person name="Mao L."/>
            <person name="Kong X."/>
            <person name="Jiao Y."/>
            <person name="Jia J."/>
        </authorList>
    </citation>
    <scope>NUCLEOTIDE SEQUENCE [LARGE SCALE GENOMIC DNA]</scope>
    <source>
        <strain evidence="4">cv. AL8/78</strain>
    </source>
</reference>
<protein>
    <recommendedName>
        <fullName evidence="2">RING-type domain-containing protein</fullName>
    </recommendedName>
</protein>
<accession>A0A452ZHB5</accession>
<keyword evidence="1" id="KW-0863">Zinc-finger</keyword>
<keyword evidence="1" id="KW-0862">Zinc</keyword>
<evidence type="ECO:0000256" key="1">
    <source>
        <dbReference type="PROSITE-ProRule" id="PRU00175"/>
    </source>
</evidence>
<keyword evidence="1" id="KW-0479">Metal-binding</keyword>
<reference evidence="3" key="4">
    <citation type="submission" date="2019-03" db="UniProtKB">
        <authorList>
            <consortium name="EnsemblPlants"/>
        </authorList>
    </citation>
    <scope>IDENTIFICATION</scope>
</reference>
<dbReference type="AlphaFoldDB" id="A0A452ZHB5"/>
<name>A0A452ZHB5_AEGTS</name>
<dbReference type="InterPro" id="IPR001841">
    <property type="entry name" value="Znf_RING"/>
</dbReference>
<dbReference type="InterPro" id="IPR013083">
    <property type="entry name" value="Znf_RING/FYVE/PHD"/>
</dbReference>
<reference evidence="4" key="1">
    <citation type="journal article" date="2014" name="Science">
        <title>Ancient hybridizations among the ancestral genomes of bread wheat.</title>
        <authorList>
            <consortium name="International Wheat Genome Sequencing Consortium,"/>
            <person name="Marcussen T."/>
            <person name="Sandve S.R."/>
            <person name="Heier L."/>
            <person name="Spannagl M."/>
            <person name="Pfeifer M."/>
            <person name="Jakobsen K.S."/>
            <person name="Wulff B.B."/>
            <person name="Steuernagel B."/>
            <person name="Mayer K.F."/>
            <person name="Olsen O.A."/>
        </authorList>
    </citation>
    <scope>NUCLEOTIDE SEQUENCE [LARGE SCALE GENOMIC DNA]</scope>
    <source>
        <strain evidence="4">cv. AL8/78</strain>
    </source>
</reference>
<dbReference type="Gene3D" id="3.30.40.10">
    <property type="entry name" value="Zinc/RING finger domain, C3HC4 (zinc finger)"/>
    <property type="match status" value="1"/>
</dbReference>
<organism evidence="3 4">
    <name type="scientific">Aegilops tauschii subsp. strangulata</name>
    <name type="common">Goatgrass</name>
    <dbReference type="NCBI Taxonomy" id="200361"/>
    <lineage>
        <taxon>Eukaryota</taxon>
        <taxon>Viridiplantae</taxon>
        <taxon>Streptophyta</taxon>
        <taxon>Embryophyta</taxon>
        <taxon>Tracheophyta</taxon>
        <taxon>Spermatophyta</taxon>
        <taxon>Magnoliopsida</taxon>
        <taxon>Liliopsida</taxon>
        <taxon>Poales</taxon>
        <taxon>Poaceae</taxon>
        <taxon>BOP clade</taxon>
        <taxon>Pooideae</taxon>
        <taxon>Triticodae</taxon>
        <taxon>Triticeae</taxon>
        <taxon>Triticinae</taxon>
        <taxon>Aegilops</taxon>
    </lineage>
</organism>
<feature type="domain" description="RING-type" evidence="2">
    <location>
        <begin position="4"/>
        <end position="46"/>
    </location>
</feature>
<evidence type="ECO:0000313" key="3">
    <source>
        <dbReference type="EnsemblPlants" id="AET1Gv20777500.1"/>
    </source>
</evidence>
<dbReference type="EnsemblPlants" id="AET1Gv20777500.1">
    <property type="protein sequence ID" value="AET1Gv20777500.1"/>
    <property type="gene ID" value="AET1Gv20777500"/>
</dbReference>
<evidence type="ECO:0000313" key="4">
    <source>
        <dbReference type="Proteomes" id="UP000015105"/>
    </source>
</evidence>
<evidence type="ECO:0000259" key="2">
    <source>
        <dbReference type="PROSITE" id="PS50089"/>
    </source>
</evidence>
<keyword evidence="4" id="KW-1185">Reference proteome</keyword>
<dbReference type="PROSITE" id="PS50089">
    <property type="entry name" value="ZF_RING_2"/>
    <property type="match status" value="1"/>
</dbReference>
<dbReference type="GO" id="GO:0008270">
    <property type="term" value="F:zinc ion binding"/>
    <property type="evidence" value="ECO:0007669"/>
    <property type="project" value="UniProtKB-KW"/>
</dbReference>
<proteinExistence type="predicted"/>
<sequence length="56" mass="6182">GQECSVCFDLLESDVAVWPGCSMPHVFHGACLAETLRESEMCPLCRRKLSAPDEQV</sequence>
<dbReference type="Proteomes" id="UP000015105">
    <property type="component" value="Chromosome 1D"/>
</dbReference>
<dbReference type="Gramene" id="AET1Gv20777500.1">
    <property type="protein sequence ID" value="AET1Gv20777500.1"/>
    <property type="gene ID" value="AET1Gv20777500"/>
</dbReference>
<reference evidence="3" key="3">
    <citation type="journal article" date="2017" name="Nature">
        <title>Genome sequence of the progenitor of the wheat D genome Aegilops tauschii.</title>
        <authorList>
            <person name="Luo M.C."/>
            <person name="Gu Y.Q."/>
            <person name="Puiu D."/>
            <person name="Wang H."/>
            <person name="Twardziok S.O."/>
            <person name="Deal K.R."/>
            <person name="Huo N."/>
            <person name="Zhu T."/>
            <person name="Wang L."/>
            <person name="Wang Y."/>
            <person name="McGuire P.E."/>
            <person name="Liu S."/>
            <person name="Long H."/>
            <person name="Ramasamy R.K."/>
            <person name="Rodriguez J.C."/>
            <person name="Van S.L."/>
            <person name="Yuan L."/>
            <person name="Wang Z."/>
            <person name="Xia Z."/>
            <person name="Xiao L."/>
            <person name="Anderson O.D."/>
            <person name="Ouyang S."/>
            <person name="Liang Y."/>
            <person name="Zimin A.V."/>
            <person name="Pertea G."/>
            <person name="Qi P."/>
            <person name="Bennetzen J.L."/>
            <person name="Dai X."/>
            <person name="Dawson M.W."/>
            <person name="Muller H.G."/>
            <person name="Kugler K."/>
            <person name="Rivarola-Duarte L."/>
            <person name="Spannagl M."/>
            <person name="Mayer K.F.X."/>
            <person name="Lu F.H."/>
            <person name="Bevan M.W."/>
            <person name="Leroy P."/>
            <person name="Li P."/>
            <person name="You F.M."/>
            <person name="Sun Q."/>
            <person name="Liu Z."/>
            <person name="Lyons E."/>
            <person name="Wicker T."/>
            <person name="Salzberg S.L."/>
            <person name="Devos K.M."/>
            <person name="Dvorak J."/>
        </authorList>
    </citation>
    <scope>NUCLEOTIDE SEQUENCE [LARGE SCALE GENOMIC DNA]</scope>
    <source>
        <strain evidence="3">cv. AL8/78</strain>
    </source>
</reference>